<name>A0A0G1KN40_9BACT</name>
<dbReference type="PANTHER" id="PTHR21666">
    <property type="entry name" value="PEPTIDASE-RELATED"/>
    <property type="match status" value="1"/>
</dbReference>
<sequence>MIQILPKTRTSHPISKLFRPVFEKRNIKAAFGGVISMTTLASGMFVLPGDPSVMASANIQPLDENIVIETKKTLVNVLPEFTGVSQEYHFGHPGMDITAELGAKIYPLKDGTVVLMSFSRWDYGRSVVVDHGNGMQTRYAHMGKIFVEEGDSITTDTAVGEVGLTGRTTGPHLHIEILKNNRAVNPRAYLTLTKNSLAKGR</sequence>
<evidence type="ECO:0000313" key="3">
    <source>
        <dbReference type="Proteomes" id="UP000034172"/>
    </source>
</evidence>
<evidence type="ECO:0000259" key="1">
    <source>
        <dbReference type="Pfam" id="PF01551"/>
    </source>
</evidence>
<evidence type="ECO:0000313" key="2">
    <source>
        <dbReference type="EMBL" id="KKT49384.1"/>
    </source>
</evidence>
<dbReference type="Gene3D" id="2.70.70.10">
    <property type="entry name" value="Glucose Permease (Domain IIA)"/>
    <property type="match status" value="1"/>
</dbReference>
<dbReference type="Pfam" id="PF01551">
    <property type="entry name" value="Peptidase_M23"/>
    <property type="match status" value="1"/>
</dbReference>
<dbReference type="PANTHER" id="PTHR21666:SF270">
    <property type="entry name" value="MUREIN HYDROLASE ACTIVATOR ENVC"/>
    <property type="match status" value="1"/>
</dbReference>
<protein>
    <submittedName>
        <fullName evidence="2">Peptidase M23/M37</fullName>
    </submittedName>
</protein>
<dbReference type="Proteomes" id="UP000034172">
    <property type="component" value="Unassembled WGS sequence"/>
</dbReference>
<dbReference type="InterPro" id="IPR050570">
    <property type="entry name" value="Cell_wall_metabolism_enzyme"/>
</dbReference>
<dbReference type="CDD" id="cd12797">
    <property type="entry name" value="M23_peptidase"/>
    <property type="match status" value="1"/>
</dbReference>
<dbReference type="InterPro" id="IPR011055">
    <property type="entry name" value="Dup_hybrid_motif"/>
</dbReference>
<dbReference type="SUPFAM" id="SSF51261">
    <property type="entry name" value="Duplicated hybrid motif"/>
    <property type="match status" value="1"/>
</dbReference>
<dbReference type="InterPro" id="IPR016047">
    <property type="entry name" value="M23ase_b-sheet_dom"/>
</dbReference>
<feature type="domain" description="M23ase beta-sheet core" evidence="1">
    <location>
        <begin position="92"/>
        <end position="186"/>
    </location>
</feature>
<organism evidence="2 3">
    <name type="scientific">Candidatus Collierbacteria bacterium GW2011_GWC2_44_18</name>
    <dbReference type="NCBI Taxonomy" id="1618392"/>
    <lineage>
        <taxon>Bacteria</taxon>
        <taxon>Candidatus Collieribacteriota</taxon>
    </lineage>
</organism>
<comment type="caution">
    <text evidence="2">The sequence shown here is derived from an EMBL/GenBank/DDBJ whole genome shotgun (WGS) entry which is preliminary data.</text>
</comment>
<gene>
    <name evidence="2" type="ORF">UW41_C0007G0015</name>
</gene>
<accession>A0A0G1KN40</accession>
<proteinExistence type="predicted"/>
<dbReference type="STRING" id="1618392.UW41_C0007G0015"/>
<dbReference type="EMBL" id="LCIE01000007">
    <property type="protein sequence ID" value="KKT49384.1"/>
    <property type="molecule type" value="Genomic_DNA"/>
</dbReference>
<reference evidence="2 3" key="1">
    <citation type="journal article" date="2015" name="Nature">
        <title>rRNA introns, odd ribosomes, and small enigmatic genomes across a large radiation of phyla.</title>
        <authorList>
            <person name="Brown C.T."/>
            <person name="Hug L.A."/>
            <person name="Thomas B.C."/>
            <person name="Sharon I."/>
            <person name="Castelle C.J."/>
            <person name="Singh A."/>
            <person name="Wilkins M.J."/>
            <person name="Williams K.H."/>
            <person name="Banfield J.F."/>
        </authorList>
    </citation>
    <scope>NUCLEOTIDE SEQUENCE [LARGE SCALE GENOMIC DNA]</scope>
</reference>
<dbReference type="AlphaFoldDB" id="A0A0G1KN40"/>
<dbReference type="GO" id="GO:0004222">
    <property type="term" value="F:metalloendopeptidase activity"/>
    <property type="evidence" value="ECO:0007669"/>
    <property type="project" value="TreeGrafter"/>
</dbReference>